<reference evidence="2" key="1">
    <citation type="journal article" date="2021" name="Front. Microbiol.">
        <title>Comprehensive Comparative Genomics and Phenotyping of Methylobacterium Species.</title>
        <authorList>
            <person name="Alessa O."/>
            <person name="Ogura Y."/>
            <person name="Fujitani Y."/>
            <person name="Takami H."/>
            <person name="Hayashi T."/>
            <person name="Sahin N."/>
            <person name="Tani A."/>
        </authorList>
    </citation>
    <scope>NUCLEOTIDE SEQUENCE</scope>
    <source>
        <strain evidence="2">DSM 23632</strain>
    </source>
</reference>
<feature type="signal peptide" evidence="1">
    <location>
        <begin position="1"/>
        <end position="21"/>
    </location>
</feature>
<organism evidence="2 3">
    <name type="scientific">Methylobacterium trifolii</name>
    <dbReference type="NCBI Taxonomy" id="1003092"/>
    <lineage>
        <taxon>Bacteria</taxon>
        <taxon>Pseudomonadati</taxon>
        <taxon>Pseudomonadota</taxon>
        <taxon>Alphaproteobacteria</taxon>
        <taxon>Hyphomicrobiales</taxon>
        <taxon>Methylobacteriaceae</taxon>
        <taxon>Methylobacterium</taxon>
    </lineage>
</organism>
<sequence length="85" mass="8853">MSIRKTITAAITALTLGTAVAAPGHAQAMGFGGLAAAGIMGDIALGAARAEAGSRRGVIVEHRYVRKGNRLQYCGCVVRHVRFYP</sequence>
<accession>A0ABQ4TV85</accession>
<keyword evidence="1" id="KW-0732">Signal</keyword>
<gene>
    <name evidence="2" type="ORF">MPOCJGCO_0924</name>
</gene>
<dbReference type="EMBL" id="BPRB01000054">
    <property type="protein sequence ID" value="GJE58839.1"/>
    <property type="molecule type" value="Genomic_DNA"/>
</dbReference>
<keyword evidence="3" id="KW-1185">Reference proteome</keyword>
<comment type="caution">
    <text evidence="2">The sequence shown here is derived from an EMBL/GenBank/DDBJ whole genome shotgun (WGS) entry which is preliminary data.</text>
</comment>
<dbReference type="RefSeq" id="WP_238181438.1">
    <property type="nucleotide sequence ID" value="NZ_BPRB01000054.1"/>
</dbReference>
<dbReference type="Proteomes" id="UP001055057">
    <property type="component" value="Unassembled WGS sequence"/>
</dbReference>
<evidence type="ECO:0000313" key="3">
    <source>
        <dbReference type="Proteomes" id="UP001055057"/>
    </source>
</evidence>
<proteinExistence type="predicted"/>
<evidence type="ECO:0000313" key="2">
    <source>
        <dbReference type="EMBL" id="GJE58839.1"/>
    </source>
</evidence>
<feature type="chain" id="PRO_5046691357" evidence="1">
    <location>
        <begin position="22"/>
        <end position="85"/>
    </location>
</feature>
<reference evidence="2" key="2">
    <citation type="submission" date="2021-08" db="EMBL/GenBank/DDBJ databases">
        <authorList>
            <person name="Tani A."/>
            <person name="Ola A."/>
            <person name="Ogura Y."/>
            <person name="Katsura K."/>
            <person name="Hayashi T."/>
        </authorList>
    </citation>
    <scope>NUCLEOTIDE SEQUENCE</scope>
    <source>
        <strain evidence="2">DSM 23632</strain>
    </source>
</reference>
<evidence type="ECO:0000256" key="1">
    <source>
        <dbReference type="SAM" id="SignalP"/>
    </source>
</evidence>
<protein>
    <submittedName>
        <fullName evidence="2">Uncharacterized protein</fullName>
    </submittedName>
</protein>
<name>A0ABQ4TV85_9HYPH</name>